<evidence type="ECO:0000313" key="17">
    <source>
        <dbReference type="Proteomes" id="UP000535501"/>
    </source>
</evidence>
<dbReference type="NCBIfam" id="TIGR02966">
    <property type="entry name" value="phoR_proteo"/>
    <property type="match status" value="1"/>
</dbReference>
<sequence>MGSQWGTWLNKRFGGSWLLLLALSLAGALSVFAGVPVWQAGLAWFALAGLVLAADHKPEPAPERPATAEEQAPHDVAEVISAALNALDIPTLLLDGEANVLSQNAAADRLLGSLPLGAHVAGRLRSPAVLDIIRETLATGRPNQIEHVERLPSQQVYVVRIAPVDLPGRDQRDRLYLLSFRDVSELHRLDRMRSDFVANASHELRTPLASLRGFIETLQGAAKSDPKAQERFLSIMLDQSTRMSRLIDDLLSLSRLELRSNVAPEGKVNLVPLLSHVRDALSPLAEELGVEINLHLPERAVEVTGDRDELVQVFENLVENACKYGQDGKTVDVFLKSPEAGPVEVTVVDHGPGIPSEHVPRLTERFYRVSVADSRSKKGTGLGLAIVKHILTRHRARLVVTSEIGKGSQFTVRF</sequence>
<keyword evidence="5" id="KW-1003">Cell membrane</keyword>
<dbReference type="GO" id="GO:0005886">
    <property type="term" value="C:plasma membrane"/>
    <property type="evidence" value="ECO:0007669"/>
    <property type="project" value="UniProtKB-SubCell"/>
</dbReference>
<dbReference type="GO" id="GO:0000155">
    <property type="term" value="F:phosphorelay sensor kinase activity"/>
    <property type="evidence" value="ECO:0007669"/>
    <property type="project" value="InterPro"/>
</dbReference>
<dbReference type="RefSeq" id="WP_077547493.1">
    <property type="nucleotide sequence ID" value="NZ_JACHEJ010000003.1"/>
</dbReference>
<dbReference type="AlphaFoldDB" id="A0A7W9YWQ3"/>
<dbReference type="CDD" id="cd00082">
    <property type="entry name" value="HisKA"/>
    <property type="match status" value="1"/>
</dbReference>
<dbReference type="FunFam" id="3.30.565.10:FF:000006">
    <property type="entry name" value="Sensor histidine kinase WalK"/>
    <property type="match status" value="1"/>
</dbReference>
<evidence type="ECO:0000256" key="1">
    <source>
        <dbReference type="ARBA" id="ARBA00000085"/>
    </source>
</evidence>
<dbReference type="PANTHER" id="PTHR45453">
    <property type="entry name" value="PHOSPHATE REGULON SENSOR PROTEIN PHOR"/>
    <property type="match status" value="1"/>
</dbReference>
<evidence type="ECO:0000256" key="10">
    <source>
        <dbReference type="ARBA" id="ARBA00022777"/>
    </source>
</evidence>
<dbReference type="Pfam" id="PF02518">
    <property type="entry name" value="HATPase_c"/>
    <property type="match status" value="1"/>
</dbReference>
<keyword evidence="14" id="KW-0472">Membrane</keyword>
<dbReference type="Proteomes" id="UP000535501">
    <property type="component" value="Unassembled WGS sequence"/>
</dbReference>
<keyword evidence="17" id="KW-1185">Reference proteome</keyword>
<dbReference type="PANTHER" id="PTHR45453:SF1">
    <property type="entry name" value="PHOSPHATE REGULON SENSOR PROTEIN PHOR"/>
    <property type="match status" value="1"/>
</dbReference>
<keyword evidence="11" id="KW-0067">ATP-binding</keyword>
<keyword evidence="8" id="KW-0812">Transmembrane</keyword>
<dbReference type="InterPro" id="IPR036097">
    <property type="entry name" value="HisK_dim/P_sf"/>
</dbReference>
<evidence type="ECO:0000256" key="5">
    <source>
        <dbReference type="ARBA" id="ARBA00022475"/>
    </source>
</evidence>
<dbReference type="InterPro" id="IPR003594">
    <property type="entry name" value="HATPase_dom"/>
</dbReference>
<evidence type="ECO:0000256" key="4">
    <source>
        <dbReference type="ARBA" id="ARBA00022448"/>
    </source>
</evidence>
<keyword evidence="10 16" id="KW-0418">Kinase</keyword>
<evidence type="ECO:0000256" key="6">
    <source>
        <dbReference type="ARBA" id="ARBA00022553"/>
    </source>
</evidence>
<evidence type="ECO:0000256" key="13">
    <source>
        <dbReference type="ARBA" id="ARBA00023012"/>
    </source>
</evidence>
<dbReference type="EMBL" id="JACHEJ010000003">
    <property type="protein sequence ID" value="MBB6179739.1"/>
    <property type="molecule type" value="Genomic_DNA"/>
</dbReference>
<evidence type="ECO:0000256" key="2">
    <source>
        <dbReference type="ARBA" id="ARBA00004236"/>
    </source>
</evidence>
<name>A0A7W9YWQ3_9HYPH</name>
<dbReference type="InterPro" id="IPR003661">
    <property type="entry name" value="HisK_dim/P_dom"/>
</dbReference>
<feature type="domain" description="Histidine kinase" evidence="15">
    <location>
        <begin position="199"/>
        <end position="414"/>
    </location>
</feature>
<evidence type="ECO:0000256" key="3">
    <source>
        <dbReference type="ARBA" id="ARBA00012438"/>
    </source>
</evidence>
<keyword evidence="7 16" id="KW-0808">Transferase</keyword>
<dbReference type="InterPro" id="IPR005467">
    <property type="entry name" value="His_kinase_dom"/>
</dbReference>
<evidence type="ECO:0000256" key="11">
    <source>
        <dbReference type="ARBA" id="ARBA00022840"/>
    </source>
</evidence>
<dbReference type="PROSITE" id="PS50109">
    <property type="entry name" value="HIS_KIN"/>
    <property type="match status" value="1"/>
</dbReference>
<comment type="caution">
    <text evidence="16">The sequence shown here is derived from an EMBL/GenBank/DDBJ whole genome shotgun (WGS) entry which is preliminary data.</text>
</comment>
<keyword evidence="13" id="KW-0902">Two-component regulatory system</keyword>
<dbReference type="SUPFAM" id="SSF55874">
    <property type="entry name" value="ATPase domain of HSP90 chaperone/DNA topoisomerase II/histidine kinase"/>
    <property type="match status" value="1"/>
</dbReference>
<evidence type="ECO:0000259" key="15">
    <source>
        <dbReference type="PROSITE" id="PS50109"/>
    </source>
</evidence>
<dbReference type="InterPro" id="IPR035965">
    <property type="entry name" value="PAS-like_dom_sf"/>
</dbReference>
<evidence type="ECO:0000256" key="7">
    <source>
        <dbReference type="ARBA" id="ARBA00022679"/>
    </source>
</evidence>
<dbReference type="InterPro" id="IPR036890">
    <property type="entry name" value="HATPase_C_sf"/>
</dbReference>
<dbReference type="PRINTS" id="PR00344">
    <property type="entry name" value="BCTRLSENSOR"/>
</dbReference>
<reference evidence="16 17" key="1">
    <citation type="submission" date="2020-08" db="EMBL/GenBank/DDBJ databases">
        <title>Genomic Encyclopedia of Type Strains, Phase IV (KMG-IV): sequencing the most valuable type-strain genomes for metagenomic binning, comparative biology and taxonomic classification.</title>
        <authorList>
            <person name="Goeker M."/>
        </authorList>
    </citation>
    <scope>NUCLEOTIDE SEQUENCE [LARGE SCALE GENOMIC DNA]</scope>
    <source>
        <strain evidence="16 17">DSM 102134</strain>
    </source>
</reference>
<dbReference type="GO" id="GO:0016036">
    <property type="term" value="P:cellular response to phosphate starvation"/>
    <property type="evidence" value="ECO:0007669"/>
    <property type="project" value="TreeGrafter"/>
</dbReference>
<dbReference type="SMART" id="SM00387">
    <property type="entry name" value="HATPase_c"/>
    <property type="match status" value="1"/>
</dbReference>
<dbReference type="Pfam" id="PF00512">
    <property type="entry name" value="HisKA"/>
    <property type="match status" value="1"/>
</dbReference>
<dbReference type="Gene3D" id="3.30.565.10">
    <property type="entry name" value="Histidine kinase-like ATPase, C-terminal domain"/>
    <property type="match status" value="1"/>
</dbReference>
<dbReference type="SMART" id="SM00388">
    <property type="entry name" value="HisKA"/>
    <property type="match status" value="1"/>
</dbReference>
<keyword evidence="4" id="KW-0813">Transport</keyword>
<evidence type="ECO:0000313" key="16">
    <source>
        <dbReference type="EMBL" id="MBB6179739.1"/>
    </source>
</evidence>
<accession>A0A7W9YWQ3</accession>
<dbReference type="GO" id="GO:0004721">
    <property type="term" value="F:phosphoprotein phosphatase activity"/>
    <property type="evidence" value="ECO:0007669"/>
    <property type="project" value="TreeGrafter"/>
</dbReference>
<evidence type="ECO:0000256" key="9">
    <source>
        <dbReference type="ARBA" id="ARBA00022741"/>
    </source>
</evidence>
<dbReference type="Gene3D" id="1.10.287.130">
    <property type="match status" value="1"/>
</dbReference>
<keyword evidence="9" id="KW-0547">Nucleotide-binding</keyword>
<dbReference type="SUPFAM" id="SSF47384">
    <property type="entry name" value="Homodimeric domain of signal transducing histidine kinase"/>
    <property type="match status" value="1"/>
</dbReference>
<proteinExistence type="predicted"/>
<evidence type="ECO:0000256" key="12">
    <source>
        <dbReference type="ARBA" id="ARBA00022989"/>
    </source>
</evidence>
<dbReference type="FunFam" id="1.10.287.130:FF:000008">
    <property type="entry name" value="Two-component sensor histidine kinase"/>
    <property type="match status" value="1"/>
</dbReference>
<gene>
    <name evidence="16" type="ORF">HNQ75_001707</name>
</gene>
<dbReference type="InterPro" id="IPR004358">
    <property type="entry name" value="Sig_transdc_His_kin-like_C"/>
</dbReference>
<comment type="catalytic activity">
    <reaction evidence="1">
        <text>ATP + protein L-histidine = ADP + protein N-phospho-L-histidine.</text>
        <dbReference type="EC" id="2.7.13.3"/>
    </reaction>
</comment>
<protein>
    <recommendedName>
        <fullName evidence="3">histidine kinase</fullName>
        <ecNumber evidence="3">2.7.13.3</ecNumber>
    </recommendedName>
</protein>
<comment type="subcellular location">
    <subcellularLocation>
        <location evidence="2">Cell membrane</location>
    </subcellularLocation>
</comment>
<dbReference type="SUPFAM" id="SSF55785">
    <property type="entry name" value="PYP-like sensor domain (PAS domain)"/>
    <property type="match status" value="1"/>
</dbReference>
<keyword evidence="6" id="KW-0597">Phosphoprotein</keyword>
<dbReference type="GO" id="GO:0005524">
    <property type="term" value="F:ATP binding"/>
    <property type="evidence" value="ECO:0007669"/>
    <property type="project" value="UniProtKB-KW"/>
</dbReference>
<organism evidence="16 17">
    <name type="scientific">Pseudorhizobium flavum</name>
    <dbReference type="NCBI Taxonomy" id="1335061"/>
    <lineage>
        <taxon>Bacteria</taxon>
        <taxon>Pseudomonadati</taxon>
        <taxon>Pseudomonadota</taxon>
        <taxon>Alphaproteobacteria</taxon>
        <taxon>Hyphomicrobiales</taxon>
        <taxon>Rhizobiaceae</taxon>
        <taxon>Rhizobium/Agrobacterium group</taxon>
        <taxon>Pseudorhizobium</taxon>
    </lineage>
</organism>
<dbReference type="InterPro" id="IPR014310">
    <property type="entry name" value="Sig_transdc_His_kinase_PhoR"/>
</dbReference>
<dbReference type="InterPro" id="IPR050351">
    <property type="entry name" value="BphY/WalK/GraS-like"/>
</dbReference>
<dbReference type="EC" id="2.7.13.3" evidence="3"/>
<evidence type="ECO:0000256" key="14">
    <source>
        <dbReference type="ARBA" id="ARBA00023136"/>
    </source>
</evidence>
<keyword evidence="12" id="KW-1133">Transmembrane helix</keyword>
<evidence type="ECO:0000256" key="8">
    <source>
        <dbReference type="ARBA" id="ARBA00022692"/>
    </source>
</evidence>